<evidence type="ECO:0000313" key="5">
    <source>
        <dbReference type="Proteomes" id="UP000739538"/>
    </source>
</evidence>
<keyword evidence="1" id="KW-0732">Signal</keyword>
<sequence length="298" mass="31843">MTLSARSHLWPVLMLFLFLLATEAAADVVSVDLYVKDGVLQTVDGRDLPILGFSPDATSAATTPGPEITLAVGDQLEVTLYNLDTTPHGLEVVGKGGADSSAPPGDSAVFQFTFDEAGCWLYRDPVDLPVHQGLGLAGAVVVTDPSDPVDGDFLWLLSEHSEEWLLDHENGVPINDATYLPNYFTVNGRSGLDTLDDARATVVGRIGDSLRIRIVNGGLRTHSIHFHGYHVEVSWRDGASLSAPWSKDTVAIPVGGTVVCDLVPHQSGTFPIHDHVVQSVTANGVYPLGMIVFADIQP</sequence>
<gene>
    <name evidence="4" type="ORF">KDA27_12200</name>
</gene>
<dbReference type="GO" id="GO:0016491">
    <property type="term" value="F:oxidoreductase activity"/>
    <property type="evidence" value="ECO:0007669"/>
    <property type="project" value="InterPro"/>
</dbReference>
<organism evidence="4 5">
    <name type="scientific">Eiseniibacteriota bacterium</name>
    <dbReference type="NCBI Taxonomy" id="2212470"/>
    <lineage>
        <taxon>Bacteria</taxon>
        <taxon>Candidatus Eiseniibacteriota</taxon>
    </lineage>
</organism>
<reference evidence="4" key="2">
    <citation type="journal article" date="2021" name="Microbiome">
        <title>Successional dynamics and alternative stable states in a saline activated sludge microbial community over 9 years.</title>
        <authorList>
            <person name="Wang Y."/>
            <person name="Ye J."/>
            <person name="Ju F."/>
            <person name="Liu L."/>
            <person name="Boyd J.A."/>
            <person name="Deng Y."/>
            <person name="Parks D.H."/>
            <person name="Jiang X."/>
            <person name="Yin X."/>
            <person name="Woodcroft B.J."/>
            <person name="Tyson G.W."/>
            <person name="Hugenholtz P."/>
            <person name="Polz M.F."/>
            <person name="Zhang T."/>
        </authorList>
    </citation>
    <scope>NUCLEOTIDE SEQUENCE</scope>
    <source>
        <strain evidence="4">HKST-UBA02</strain>
    </source>
</reference>
<dbReference type="InterPro" id="IPR011707">
    <property type="entry name" value="Cu-oxidase-like_N"/>
</dbReference>
<dbReference type="Gene3D" id="2.60.40.420">
    <property type="entry name" value="Cupredoxins - blue copper proteins"/>
    <property type="match status" value="1"/>
</dbReference>
<evidence type="ECO:0000256" key="1">
    <source>
        <dbReference type="SAM" id="SignalP"/>
    </source>
</evidence>
<feature type="domain" description="Plastocyanin-like" evidence="3">
    <location>
        <begin position="62"/>
        <end position="146"/>
    </location>
</feature>
<protein>
    <submittedName>
        <fullName evidence="4">Multicopper oxidase domain-containing protein</fullName>
    </submittedName>
</protein>
<dbReference type="Proteomes" id="UP000739538">
    <property type="component" value="Unassembled WGS sequence"/>
</dbReference>
<dbReference type="PANTHER" id="PTHR11709">
    <property type="entry name" value="MULTI-COPPER OXIDASE"/>
    <property type="match status" value="1"/>
</dbReference>
<dbReference type="SUPFAM" id="SSF49503">
    <property type="entry name" value="Cupredoxins"/>
    <property type="match status" value="2"/>
</dbReference>
<dbReference type="Pfam" id="PF07731">
    <property type="entry name" value="Cu-oxidase_2"/>
    <property type="match status" value="1"/>
</dbReference>
<comment type="caution">
    <text evidence="4">The sequence shown here is derived from an EMBL/GenBank/DDBJ whole genome shotgun (WGS) entry which is preliminary data.</text>
</comment>
<evidence type="ECO:0000259" key="3">
    <source>
        <dbReference type="Pfam" id="PF07732"/>
    </source>
</evidence>
<proteinExistence type="predicted"/>
<reference evidence="4" key="1">
    <citation type="submission" date="2020-04" db="EMBL/GenBank/DDBJ databases">
        <authorList>
            <person name="Zhang T."/>
        </authorList>
    </citation>
    <scope>NUCLEOTIDE SEQUENCE</scope>
    <source>
        <strain evidence="4">HKST-UBA02</strain>
    </source>
</reference>
<dbReference type="InterPro" id="IPR008972">
    <property type="entry name" value="Cupredoxin"/>
</dbReference>
<dbReference type="Pfam" id="PF07732">
    <property type="entry name" value="Cu-oxidase_3"/>
    <property type="match status" value="1"/>
</dbReference>
<feature type="signal peptide" evidence="1">
    <location>
        <begin position="1"/>
        <end position="26"/>
    </location>
</feature>
<dbReference type="EMBL" id="JAGQHS010000057">
    <property type="protein sequence ID" value="MCA9756557.1"/>
    <property type="molecule type" value="Genomic_DNA"/>
</dbReference>
<dbReference type="InterPro" id="IPR011706">
    <property type="entry name" value="Cu-oxidase_C"/>
</dbReference>
<feature type="domain" description="Plastocyanin-like" evidence="2">
    <location>
        <begin position="191"/>
        <end position="277"/>
    </location>
</feature>
<dbReference type="InterPro" id="IPR045087">
    <property type="entry name" value="Cu-oxidase_fam"/>
</dbReference>
<dbReference type="GO" id="GO:0005507">
    <property type="term" value="F:copper ion binding"/>
    <property type="evidence" value="ECO:0007669"/>
    <property type="project" value="InterPro"/>
</dbReference>
<dbReference type="AlphaFoldDB" id="A0A956NCC1"/>
<name>A0A956NCC1_UNCEI</name>
<evidence type="ECO:0000259" key="2">
    <source>
        <dbReference type="Pfam" id="PF07731"/>
    </source>
</evidence>
<accession>A0A956NCC1</accession>
<feature type="chain" id="PRO_5037145840" evidence="1">
    <location>
        <begin position="27"/>
        <end position="298"/>
    </location>
</feature>
<evidence type="ECO:0000313" key="4">
    <source>
        <dbReference type="EMBL" id="MCA9756557.1"/>
    </source>
</evidence>